<dbReference type="Pfam" id="PF00782">
    <property type="entry name" value="DSPc"/>
    <property type="match status" value="1"/>
</dbReference>
<dbReference type="Proteomes" id="UP000663828">
    <property type="component" value="Unassembled WGS sequence"/>
</dbReference>
<evidence type="ECO:0000259" key="6">
    <source>
        <dbReference type="PROSITE" id="PS50056"/>
    </source>
</evidence>
<dbReference type="OrthoDB" id="285418at2759"/>
<dbReference type="Gene3D" id="3.90.190.10">
    <property type="entry name" value="Protein tyrosine phosphatase superfamily"/>
    <property type="match status" value="1"/>
</dbReference>
<dbReference type="InterPro" id="IPR000387">
    <property type="entry name" value="Tyr_Pase_dom"/>
</dbReference>
<dbReference type="EMBL" id="CAJNOR010003019">
    <property type="protein sequence ID" value="CAF1368330.1"/>
    <property type="molecule type" value="Genomic_DNA"/>
</dbReference>
<evidence type="ECO:0000313" key="9">
    <source>
        <dbReference type="Proteomes" id="UP000663828"/>
    </source>
</evidence>
<evidence type="ECO:0008006" key="11">
    <source>
        <dbReference type="Google" id="ProtNLM"/>
    </source>
</evidence>
<evidence type="ECO:0000259" key="5">
    <source>
        <dbReference type="PROSITE" id="PS50054"/>
    </source>
</evidence>
<feature type="compositionally biased region" description="Low complexity" evidence="4">
    <location>
        <begin position="297"/>
        <end position="306"/>
    </location>
</feature>
<feature type="compositionally biased region" description="Polar residues" evidence="4">
    <location>
        <begin position="285"/>
        <end position="296"/>
    </location>
</feature>
<feature type="domain" description="Tyrosine-protein phosphatase" evidence="5">
    <location>
        <begin position="12"/>
        <end position="155"/>
    </location>
</feature>
<reference evidence="7" key="1">
    <citation type="submission" date="2021-02" db="EMBL/GenBank/DDBJ databases">
        <authorList>
            <person name="Nowell W R."/>
        </authorList>
    </citation>
    <scope>NUCLEOTIDE SEQUENCE</scope>
</reference>
<keyword evidence="3" id="KW-0904">Protein phosphatase</keyword>
<dbReference type="Proteomes" id="UP000663852">
    <property type="component" value="Unassembled WGS sequence"/>
</dbReference>
<keyword evidence="9" id="KW-1185">Reference proteome</keyword>
<evidence type="ECO:0000256" key="3">
    <source>
        <dbReference type="ARBA" id="ARBA00022912"/>
    </source>
</evidence>
<proteinExistence type="inferred from homology"/>
<accession>A0A813VA02</accession>
<feature type="region of interest" description="Disordered" evidence="4">
    <location>
        <begin position="181"/>
        <end position="247"/>
    </location>
</feature>
<sequence length="376" mass="42024">MASMNRMTFLMAISEITPHVFISGQIAATLEQVQRLGITYIVNVALESSPIVYPKHVKVDKFDILDFPNTPISNYFNTITDKIHAHLTADKQHKVLVHCMAGISRSTTIVCAYLMRYMNMTLREAYLLCKKHRPICFPNLGFWSQLIAYESRLKRENSVKMVPTQYGNVPDVAFEEIQQYEAQHQRQAGSSPISTSAFASTTSNPINSSVASSDTLSSQSRTNGRDAYPSHTTSVTRSRSLASQSTIRPSVAAASTYVSNPSYQTPLFTTNRQPCHAPTRPAVNRLTTITNPPNTHSFSSGSTIYSSSRTIPVSIPANVKHRYTPHHPHHQHHHVHQHHHLPNGTTDSITSAANNDQQRARYDTTYRSSFIKPLIP</sequence>
<protein>
    <recommendedName>
        <fullName evidence="11">Protein-tyrosine-phosphatase</fullName>
    </recommendedName>
</protein>
<dbReference type="PANTHER" id="PTHR45961">
    <property type="entry name" value="IP21249P"/>
    <property type="match status" value="1"/>
</dbReference>
<feature type="region of interest" description="Disordered" evidence="4">
    <location>
        <begin position="285"/>
        <end position="306"/>
    </location>
</feature>
<feature type="region of interest" description="Disordered" evidence="4">
    <location>
        <begin position="326"/>
        <end position="351"/>
    </location>
</feature>
<dbReference type="PROSITE" id="PS00383">
    <property type="entry name" value="TYR_PHOSPHATASE_1"/>
    <property type="match status" value="1"/>
</dbReference>
<dbReference type="EMBL" id="CAJNOJ010000019">
    <property type="protein sequence ID" value="CAF0833693.1"/>
    <property type="molecule type" value="Genomic_DNA"/>
</dbReference>
<evidence type="ECO:0000313" key="8">
    <source>
        <dbReference type="EMBL" id="CAF1368330.1"/>
    </source>
</evidence>
<comment type="similarity">
    <text evidence="1">Belongs to the protein-tyrosine phosphatase family. Non-receptor class dual specificity subfamily.</text>
</comment>
<dbReference type="AlphaFoldDB" id="A0A813VA02"/>
<comment type="caution">
    <text evidence="7">The sequence shown here is derived from an EMBL/GenBank/DDBJ whole genome shotgun (WGS) entry which is preliminary data.</text>
</comment>
<dbReference type="SMART" id="SM00195">
    <property type="entry name" value="DSPc"/>
    <property type="match status" value="1"/>
</dbReference>
<feature type="compositionally biased region" description="Polar residues" evidence="4">
    <location>
        <begin position="230"/>
        <end position="247"/>
    </location>
</feature>
<dbReference type="InterPro" id="IPR020422">
    <property type="entry name" value="TYR_PHOSPHATASE_DUAL_dom"/>
</dbReference>
<feature type="compositionally biased region" description="Polar residues" evidence="4">
    <location>
        <begin position="181"/>
        <end position="222"/>
    </location>
</feature>
<dbReference type="GO" id="GO:0004721">
    <property type="term" value="F:phosphoprotein phosphatase activity"/>
    <property type="evidence" value="ECO:0007669"/>
    <property type="project" value="UniProtKB-KW"/>
</dbReference>
<evidence type="ECO:0000313" key="10">
    <source>
        <dbReference type="Proteomes" id="UP000663852"/>
    </source>
</evidence>
<dbReference type="SUPFAM" id="SSF52799">
    <property type="entry name" value="(Phosphotyrosine protein) phosphatases II"/>
    <property type="match status" value="1"/>
</dbReference>
<dbReference type="CDD" id="cd14498">
    <property type="entry name" value="DSP"/>
    <property type="match status" value="1"/>
</dbReference>
<dbReference type="PROSITE" id="PS50054">
    <property type="entry name" value="TYR_PHOSPHATASE_DUAL"/>
    <property type="match status" value="1"/>
</dbReference>
<evidence type="ECO:0000256" key="4">
    <source>
        <dbReference type="SAM" id="MobiDB-lite"/>
    </source>
</evidence>
<dbReference type="InterPro" id="IPR052103">
    <property type="entry name" value="Dual_spec_Phospatases"/>
</dbReference>
<evidence type="ECO:0000313" key="7">
    <source>
        <dbReference type="EMBL" id="CAF0833693.1"/>
    </source>
</evidence>
<dbReference type="InterPro" id="IPR016130">
    <property type="entry name" value="Tyr_Pase_AS"/>
</dbReference>
<dbReference type="InterPro" id="IPR000340">
    <property type="entry name" value="Dual-sp_phosphatase_cat-dom"/>
</dbReference>
<dbReference type="PANTHER" id="PTHR45961:SF6">
    <property type="entry name" value="IP21249P"/>
    <property type="match status" value="1"/>
</dbReference>
<gene>
    <name evidence="7" type="ORF">EDS130_LOCUS6469</name>
    <name evidence="8" type="ORF">XAT740_LOCUS32398</name>
</gene>
<organism evidence="7 10">
    <name type="scientific">Adineta ricciae</name>
    <name type="common">Rotifer</name>
    <dbReference type="NCBI Taxonomy" id="249248"/>
    <lineage>
        <taxon>Eukaryota</taxon>
        <taxon>Metazoa</taxon>
        <taxon>Spiralia</taxon>
        <taxon>Gnathifera</taxon>
        <taxon>Rotifera</taxon>
        <taxon>Eurotatoria</taxon>
        <taxon>Bdelloidea</taxon>
        <taxon>Adinetida</taxon>
        <taxon>Adinetidae</taxon>
        <taxon>Adineta</taxon>
    </lineage>
</organism>
<keyword evidence="2" id="KW-0378">Hydrolase</keyword>
<feature type="domain" description="Tyrosine specific protein phosphatases" evidence="6">
    <location>
        <begin position="73"/>
        <end position="134"/>
    </location>
</feature>
<dbReference type="GO" id="GO:0005737">
    <property type="term" value="C:cytoplasm"/>
    <property type="evidence" value="ECO:0007669"/>
    <property type="project" value="TreeGrafter"/>
</dbReference>
<name>A0A813VA02_ADIRI</name>
<feature type="compositionally biased region" description="Basic residues" evidence="4">
    <location>
        <begin position="326"/>
        <end position="341"/>
    </location>
</feature>
<dbReference type="PROSITE" id="PS50056">
    <property type="entry name" value="TYR_PHOSPHATASE_2"/>
    <property type="match status" value="1"/>
</dbReference>
<evidence type="ECO:0000256" key="1">
    <source>
        <dbReference type="ARBA" id="ARBA00008601"/>
    </source>
</evidence>
<dbReference type="InterPro" id="IPR029021">
    <property type="entry name" value="Prot-tyrosine_phosphatase-like"/>
</dbReference>
<evidence type="ECO:0000256" key="2">
    <source>
        <dbReference type="ARBA" id="ARBA00022801"/>
    </source>
</evidence>